<accession>A0A1H6XB79</accession>
<evidence type="ECO:0000256" key="7">
    <source>
        <dbReference type="ARBA" id="ARBA00022989"/>
    </source>
</evidence>
<reference evidence="13" key="1">
    <citation type="submission" date="2016-10" db="EMBL/GenBank/DDBJ databases">
        <authorList>
            <person name="Varghese N."/>
            <person name="Submissions S."/>
        </authorList>
    </citation>
    <scope>NUCLEOTIDE SEQUENCE [LARGE SCALE GENOMIC DNA]</scope>
    <source>
        <strain evidence="13">CGMCC 4.7038</strain>
    </source>
</reference>
<feature type="transmembrane region" description="Helical" evidence="11">
    <location>
        <begin position="132"/>
        <end position="151"/>
    </location>
</feature>
<evidence type="ECO:0000313" key="13">
    <source>
        <dbReference type="Proteomes" id="UP000198707"/>
    </source>
</evidence>
<evidence type="ECO:0000256" key="4">
    <source>
        <dbReference type="ARBA" id="ARBA00022606"/>
    </source>
</evidence>
<dbReference type="GO" id="GO:0005216">
    <property type="term" value="F:monoatomic ion channel activity"/>
    <property type="evidence" value="ECO:0007669"/>
    <property type="project" value="InterPro"/>
</dbReference>
<dbReference type="PRINTS" id="PR00251">
    <property type="entry name" value="BACTRLOPSIN"/>
</dbReference>
<dbReference type="SMART" id="SM01021">
    <property type="entry name" value="Bac_rhodopsin"/>
    <property type="match status" value="1"/>
</dbReference>
<evidence type="ECO:0000256" key="3">
    <source>
        <dbReference type="ARBA" id="ARBA00022543"/>
    </source>
</evidence>
<keyword evidence="6" id="KW-0681">Retinal protein</keyword>
<keyword evidence="3" id="KW-0600">Photoreceptor protein</keyword>
<evidence type="ECO:0000256" key="8">
    <source>
        <dbReference type="ARBA" id="ARBA00022991"/>
    </source>
</evidence>
<dbReference type="EMBL" id="FNYV01000003">
    <property type="protein sequence ID" value="SEJ21785.1"/>
    <property type="molecule type" value="Genomic_DNA"/>
</dbReference>
<dbReference type="Gene3D" id="1.20.1070.10">
    <property type="entry name" value="Rhodopsin 7-helix transmembrane proteins"/>
    <property type="match status" value="1"/>
</dbReference>
<evidence type="ECO:0000256" key="9">
    <source>
        <dbReference type="ARBA" id="ARBA00023136"/>
    </source>
</evidence>
<dbReference type="InterPro" id="IPR018229">
    <property type="entry name" value="Rhodopsin_retinal_BS"/>
</dbReference>
<keyword evidence="10" id="KW-0675">Receptor</keyword>
<feature type="transmembrane region" description="Helical" evidence="11">
    <location>
        <begin position="37"/>
        <end position="58"/>
    </location>
</feature>
<feature type="transmembrane region" description="Helical" evidence="11">
    <location>
        <begin position="6"/>
        <end position="25"/>
    </location>
</feature>
<keyword evidence="5 11" id="KW-0812">Transmembrane</keyword>
<feature type="transmembrane region" description="Helical" evidence="11">
    <location>
        <begin position="70"/>
        <end position="90"/>
    </location>
</feature>
<dbReference type="Pfam" id="PF01036">
    <property type="entry name" value="Bac_rhodopsin"/>
    <property type="match status" value="1"/>
</dbReference>
<keyword evidence="7 11" id="KW-1133">Transmembrane helix</keyword>
<evidence type="ECO:0000313" key="12">
    <source>
        <dbReference type="EMBL" id="SEJ21785.1"/>
    </source>
</evidence>
<protein>
    <submittedName>
        <fullName evidence="12">Bacteriorhodopsin</fullName>
    </submittedName>
</protein>
<evidence type="ECO:0000256" key="5">
    <source>
        <dbReference type="ARBA" id="ARBA00022692"/>
    </source>
</evidence>
<feature type="transmembrane region" description="Helical" evidence="11">
    <location>
        <begin position="102"/>
        <end position="120"/>
    </location>
</feature>
<dbReference type="PROSITE" id="PS00950">
    <property type="entry name" value="BACTERIAL_OPSIN_1"/>
    <property type="match status" value="1"/>
</dbReference>
<evidence type="ECO:0000256" key="1">
    <source>
        <dbReference type="ARBA" id="ARBA00004141"/>
    </source>
</evidence>
<evidence type="ECO:0000256" key="11">
    <source>
        <dbReference type="SAM" id="Phobius"/>
    </source>
</evidence>
<comment type="similarity">
    <text evidence="2">Belongs to the archaeal/bacterial/fungal opsin family.</text>
</comment>
<dbReference type="GO" id="GO:0016020">
    <property type="term" value="C:membrane"/>
    <property type="evidence" value="ECO:0007669"/>
    <property type="project" value="UniProtKB-SubCell"/>
</dbReference>
<name>A0A1H6XB79_9ACTN</name>
<dbReference type="InterPro" id="IPR001425">
    <property type="entry name" value="Arc/bac/fun_rhodopsins"/>
</dbReference>
<feature type="transmembrane region" description="Helical" evidence="11">
    <location>
        <begin position="172"/>
        <end position="194"/>
    </location>
</feature>
<sequence>MAVTEAWLWVYVAAMAAGALLFIVWSRDRQQVPRAEYLVAMAIPLWSGLWYAVMALGGGQTEIAGETTYWARYVDWVVTTPLLLIALAFTGTQALARKPWRIVGLLIGADVVMILSGLLADLSTAQWLRYGLYALGVVALIVVYSLIWGPLRAAAERQPAPMARTYREVAALLSILWLGYPLIWILGPSGLGLFGDVTDTALFVLLPILSKVGWSIVDLSRLRSLGRRGELTVA</sequence>
<organism evidence="12 13">
    <name type="scientific">Micromonospora phaseoli</name>
    <dbReference type="NCBI Taxonomy" id="1144548"/>
    <lineage>
        <taxon>Bacteria</taxon>
        <taxon>Bacillati</taxon>
        <taxon>Actinomycetota</taxon>
        <taxon>Actinomycetes</taxon>
        <taxon>Micromonosporales</taxon>
        <taxon>Micromonosporaceae</taxon>
        <taxon>Micromonospora</taxon>
    </lineage>
</organism>
<dbReference type="GO" id="GO:0009881">
    <property type="term" value="F:photoreceptor activity"/>
    <property type="evidence" value="ECO:0007669"/>
    <property type="project" value="UniProtKB-KW"/>
</dbReference>
<dbReference type="Proteomes" id="UP000198707">
    <property type="component" value="Unassembled WGS sequence"/>
</dbReference>
<keyword evidence="9 11" id="KW-0472">Membrane</keyword>
<dbReference type="GO" id="GO:0007602">
    <property type="term" value="P:phototransduction"/>
    <property type="evidence" value="ECO:0007669"/>
    <property type="project" value="UniProtKB-KW"/>
</dbReference>
<dbReference type="STRING" id="1144548.SAMN05443287_103370"/>
<feature type="transmembrane region" description="Helical" evidence="11">
    <location>
        <begin position="200"/>
        <end position="219"/>
    </location>
</feature>
<keyword evidence="13" id="KW-1185">Reference proteome</keyword>
<dbReference type="RefSeq" id="WP_092378434.1">
    <property type="nucleotide sequence ID" value="NZ_BOPI01000035.1"/>
</dbReference>
<evidence type="ECO:0000256" key="10">
    <source>
        <dbReference type="ARBA" id="ARBA00023170"/>
    </source>
</evidence>
<dbReference type="OrthoDB" id="70408at2"/>
<keyword evidence="8" id="KW-0157">Chromophore</keyword>
<gene>
    <name evidence="12" type="ORF">SAMN05443287_103370</name>
</gene>
<proteinExistence type="inferred from homology"/>
<dbReference type="AlphaFoldDB" id="A0A1H6XB79"/>
<dbReference type="SUPFAM" id="SSF81321">
    <property type="entry name" value="Family A G protein-coupled receptor-like"/>
    <property type="match status" value="1"/>
</dbReference>
<dbReference type="PANTHER" id="PTHR28286:SF2">
    <property type="entry name" value="BACTERIORHODOPSIN _OPSIN, NOPA (EUROFUNG)"/>
    <property type="match status" value="1"/>
</dbReference>
<comment type="subcellular location">
    <subcellularLocation>
        <location evidence="1">Membrane</location>
        <topology evidence="1">Multi-pass membrane protein</topology>
    </subcellularLocation>
</comment>
<evidence type="ECO:0000256" key="6">
    <source>
        <dbReference type="ARBA" id="ARBA00022925"/>
    </source>
</evidence>
<dbReference type="PANTHER" id="PTHR28286">
    <property type="match status" value="1"/>
</dbReference>
<evidence type="ECO:0000256" key="2">
    <source>
        <dbReference type="ARBA" id="ARBA00008130"/>
    </source>
</evidence>
<keyword evidence="4" id="KW-0716">Sensory transduction</keyword>